<name>A0A2J6WQD1_9BACT</name>
<dbReference type="Gene3D" id="2.40.50.140">
    <property type="entry name" value="Nucleic acid-binding proteins"/>
    <property type="match status" value="1"/>
</dbReference>
<protein>
    <recommendedName>
        <fullName evidence="6">Small ribosomal subunit protein uS17</fullName>
    </recommendedName>
</protein>
<keyword evidence="3 6" id="KW-0694">RNA-binding</keyword>
<dbReference type="EMBL" id="PNIN01000020">
    <property type="protein sequence ID" value="PMP72580.1"/>
    <property type="molecule type" value="Genomic_DNA"/>
</dbReference>
<evidence type="ECO:0000256" key="1">
    <source>
        <dbReference type="ARBA" id="ARBA00010254"/>
    </source>
</evidence>
<evidence type="ECO:0000256" key="7">
    <source>
        <dbReference type="RuleBase" id="RU003872"/>
    </source>
</evidence>
<comment type="subunit">
    <text evidence="6">Part of the 30S ribosomal subunit.</text>
</comment>
<keyword evidence="5 6" id="KW-0687">Ribonucleoprotein</keyword>
<dbReference type="InterPro" id="IPR012340">
    <property type="entry name" value="NA-bd_OB-fold"/>
</dbReference>
<dbReference type="RefSeq" id="WP_424606249.1">
    <property type="nucleotide sequence ID" value="NZ_JBNAVA010000014.1"/>
</dbReference>
<evidence type="ECO:0000256" key="4">
    <source>
        <dbReference type="ARBA" id="ARBA00022980"/>
    </source>
</evidence>
<keyword evidence="4 6" id="KW-0689">Ribosomal protein</keyword>
<comment type="caution">
    <text evidence="8">The sequence shown here is derived from an EMBL/GenBank/DDBJ whole genome shotgun (WGS) entry which is preliminary data.</text>
</comment>
<reference evidence="8 9" key="1">
    <citation type="submission" date="2018-01" db="EMBL/GenBank/DDBJ databases">
        <title>Metagenomic assembled genomes from two thermal pools in the Uzon Caldera, Kamchatka, Russia.</title>
        <authorList>
            <person name="Wilkins L."/>
            <person name="Ettinger C."/>
        </authorList>
    </citation>
    <scope>NUCLEOTIDE SEQUENCE [LARGE SCALE GENOMIC DNA]</scope>
    <source>
        <strain evidence="8">ZAV-05</strain>
    </source>
</reference>
<dbReference type="GO" id="GO:0003735">
    <property type="term" value="F:structural constituent of ribosome"/>
    <property type="evidence" value="ECO:0007669"/>
    <property type="project" value="UniProtKB-UniRule"/>
</dbReference>
<organism evidence="8 9">
    <name type="scientific">Calditerrivibrio nitroreducens</name>
    <dbReference type="NCBI Taxonomy" id="477976"/>
    <lineage>
        <taxon>Bacteria</taxon>
        <taxon>Pseudomonadati</taxon>
        <taxon>Deferribacterota</taxon>
        <taxon>Deferribacteres</taxon>
        <taxon>Deferribacterales</taxon>
        <taxon>Calditerrivibrionaceae</taxon>
    </lineage>
</organism>
<evidence type="ECO:0000313" key="9">
    <source>
        <dbReference type="Proteomes" id="UP000242881"/>
    </source>
</evidence>
<dbReference type="InterPro" id="IPR000266">
    <property type="entry name" value="Ribosomal_uS17"/>
</dbReference>
<proteinExistence type="inferred from homology"/>
<dbReference type="NCBIfam" id="TIGR03635">
    <property type="entry name" value="uS17_bact"/>
    <property type="match status" value="1"/>
</dbReference>
<evidence type="ECO:0000256" key="2">
    <source>
        <dbReference type="ARBA" id="ARBA00022730"/>
    </source>
</evidence>
<dbReference type="PANTHER" id="PTHR10744">
    <property type="entry name" value="40S RIBOSOMAL PROTEIN S11 FAMILY MEMBER"/>
    <property type="match status" value="1"/>
</dbReference>
<dbReference type="HAMAP" id="MF_01345_B">
    <property type="entry name" value="Ribosomal_uS17_B"/>
    <property type="match status" value="1"/>
</dbReference>
<evidence type="ECO:0000313" key="8">
    <source>
        <dbReference type="EMBL" id="PMP72580.1"/>
    </source>
</evidence>
<dbReference type="GO" id="GO:0022627">
    <property type="term" value="C:cytosolic small ribosomal subunit"/>
    <property type="evidence" value="ECO:0007669"/>
    <property type="project" value="UniProtKB-UniRule"/>
</dbReference>
<dbReference type="CDD" id="cd00364">
    <property type="entry name" value="Ribosomal_uS17"/>
    <property type="match status" value="1"/>
</dbReference>
<dbReference type="PRINTS" id="PR00973">
    <property type="entry name" value="RIBOSOMALS17"/>
</dbReference>
<dbReference type="PROSITE" id="PS00056">
    <property type="entry name" value="RIBOSOMAL_S17"/>
    <property type="match status" value="1"/>
</dbReference>
<evidence type="ECO:0000256" key="6">
    <source>
        <dbReference type="HAMAP-Rule" id="MF_01345"/>
    </source>
</evidence>
<dbReference type="PANTHER" id="PTHR10744:SF1">
    <property type="entry name" value="SMALL RIBOSOMAL SUBUNIT PROTEIN US17M"/>
    <property type="match status" value="1"/>
</dbReference>
<dbReference type="FunFam" id="2.40.50.140:FF:000123">
    <property type="entry name" value="30S ribosomal protein S17"/>
    <property type="match status" value="1"/>
</dbReference>
<accession>A0A2J6WQD1</accession>
<sequence>MERNMRKVRRGTVISDKMDKTVVVKVETLKMHPKYHKFVKKGKKYVAHDENNECKVGDVVELMETRPLSKTKRWRVVRILERPVGLN</sequence>
<dbReference type="GO" id="GO:0006412">
    <property type="term" value="P:translation"/>
    <property type="evidence" value="ECO:0007669"/>
    <property type="project" value="UniProtKB-UniRule"/>
</dbReference>
<dbReference type="Pfam" id="PF00366">
    <property type="entry name" value="Ribosomal_S17"/>
    <property type="match status" value="1"/>
</dbReference>
<comment type="function">
    <text evidence="6">One of the primary rRNA binding proteins, it binds specifically to the 5'-end of 16S ribosomal RNA.</text>
</comment>
<dbReference type="InterPro" id="IPR019979">
    <property type="entry name" value="Ribosomal_uS17_CS"/>
</dbReference>
<dbReference type="AlphaFoldDB" id="A0A2J6WQD1"/>
<evidence type="ECO:0000256" key="5">
    <source>
        <dbReference type="ARBA" id="ARBA00023274"/>
    </source>
</evidence>
<keyword evidence="2 6" id="KW-0699">rRNA-binding</keyword>
<dbReference type="SUPFAM" id="SSF50249">
    <property type="entry name" value="Nucleic acid-binding proteins"/>
    <property type="match status" value="1"/>
</dbReference>
<comment type="similarity">
    <text evidence="1 6 7">Belongs to the universal ribosomal protein uS17 family.</text>
</comment>
<dbReference type="Proteomes" id="UP000242881">
    <property type="component" value="Unassembled WGS sequence"/>
</dbReference>
<gene>
    <name evidence="6" type="primary">rpsQ</name>
    <name evidence="8" type="ORF">C0187_01290</name>
</gene>
<dbReference type="GO" id="GO:0019843">
    <property type="term" value="F:rRNA binding"/>
    <property type="evidence" value="ECO:0007669"/>
    <property type="project" value="UniProtKB-UniRule"/>
</dbReference>
<dbReference type="NCBIfam" id="NF004123">
    <property type="entry name" value="PRK05610.1"/>
    <property type="match status" value="1"/>
</dbReference>
<evidence type="ECO:0000256" key="3">
    <source>
        <dbReference type="ARBA" id="ARBA00022884"/>
    </source>
</evidence>
<dbReference type="InterPro" id="IPR019984">
    <property type="entry name" value="Ribosomal_uS17_bact/chlr"/>
</dbReference>